<dbReference type="Proteomes" id="UP000586722">
    <property type="component" value="Unassembled WGS sequence"/>
</dbReference>
<dbReference type="GO" id="GO:0005886">
    <property type="term" value="C:plasma membrane"/>
    <property type="evidence" value="ECO:0007669"/>
    <property type="project" value="TreeGrafter"/>
</dbReference>
<gene>
    <name evidence="1" type="ORF">GWI72_12950</name>
</gene>
<sequence length="141" mass="15492">MQTNLPPANLTPGFVWLFLSPIGRLGRKPYWLGLLLLWIVVAIAANMWARSLPADADFATLQLSDFVSSNPLFPFLFLLVTVVELALVIKRLQDIGLPGLLALLAFVPVINVIGIFAVGFIPSSEGPNRYGPEPNSYFRRG</sequence>
<dbReference type="EMBL" id="JAABLQ010000001">
    <property type="protein sequence ID" value="NBN79179.1"/>
    <property type="molecule type" value="Genomic_DNA"/>
</dbReference>
<name>A0A7X5F621_9HYPH</name>
<dbReference type="Pfam" id="PF05656">
    <property type="entry name" value="DUF805"/>
    <property type="match status" value="1"/>
</dbReference>
<protein>
    <submittedName>
        <fullName evidence="1">DUF805 domain-containing protein</fullName>
    </submittedName>
</protein>
<dbReference type="AlphaFoldDB" id="A0A7X5F621"/>
<evidence type="ECO:0000313" key="2">
    <source>
        <dbReference type="Proteomes" id="UP000586722"/>
    </source>
</evidence>
<proteinExistence type="predicted"/>
<dbReference type="InterPro" id="IPR008523">
    <property type="entry name" value="DUF805"/>
</dbReference>
<dbReference type="PANTHER" id="PTHR34980:SF2">
    <property type="entry name" value="INNER MEMBRANE PROTEIN YHAH-RELATED"/>
    <property type="match status" value="1"/>
</dbReference>
<reference evidence="2" key="1">
    <citation type="submission" date="2020-01" db="EMBL/GenBank/DDBJ databases">
        <authorList>
            <person name="Fang Y."/>
            <person name="Sun R."/>
            <person name="Nie L."/>
            <person name="He J."/>
            <person name="Hao L."/>
            <person name="Wang L."/>
            <person name="Su S."/>
            <person name="Lv E."/>
            <person name="Zhang Z."/>
            <person name="Xie R."/>
            <person name="Liu H."/>
        </authorList>
    </citation>
    <scope>NUCLEOTIDE SEQUENCE [LARGE SCALE GENOMIC DNA]</scope>
    <source>
        <strain evidence="2">XCT-53</strain>
    </source>
</reference>
<evidence type="ECO:0000313" key="1">
    <source>
        <dbReference type="EMBL" id="NBN79179.1"/>
    </source>
</evidence>
<comment type="caution">
    <text evidence="1">The sequence shown here is derived from an EMBL/GenBank/DDBJ whole genome shotgun (WGS) entry which is preliminary data.</text>
</comment>
<organism evidence="1 2">
    <name type="scientific">Pannonibacter tanglangensis</name>
    <dbReference type="NCBI Taxonomy" id="2750084"/>
    <lineage>
        <taxon>Bacteria</taxon>
        <taxon>Pseudomonadati</taxon>
        <taxon>Pseudomonadota</taxon>
        <taxon>Alphaproteobacteria</taxon>
        <taxon>Hyphomicrobiales</taxon>
        <taxon>Stappiaceae</taxon>
        <taxon>Pannonibacter</taxon>
    </lineage>
</organism>
<keyword evidence="2" id="KW-1185">Reference proteome</keyword>
<accession>A0A7X5F621</accession>
<dbReference type="RefSeq" id="WP_161676602.1">
    <property type="nucleotide sequence ID" value="NZ_JAABLP010000003.1"/>
</dbReference>
<dbReference type="PANTHER" id="PTHR34980">
    <property type="entry name" value="INNER MEMBRANE PROTEIN-RELATED-RELATED"/>
    <property type="match status" value="1"/>
</dbReference>